<dbReference type="CDD" id="cd18793">
    <property type="entry name" value="SF2_C_SNF"/>
    <property type="match status" value="1"/>
</dbReference>
<feature type="domain" description="Helicase C-terminal" evidence="4">
    <location>
        <begin position="1"/>
        <end position="140"/>
    </location>
</feature>
<dbReference type="GO" id="GO:0008094">
    <property type="term" value="F:ATP-dependent activity, acting on DNA"/>
    <property type="evidence" value="ECO:0007669"/>
    <property type="project" value="TreeGrafter"/>
</dbReference>
<reference evidence="5" key="1">
    <citation type="journal article" date="2012" name="PLoS ONE">
        <title>Gene sets for utilization of primary and secondary nutrition supplies in the distal gut of endangered iberian lynx.</title>
        <authorList>
            <person name="Alcaide M."/>
            <person name="Messina E."/>
            <person name="Richter M."/>
            <person name="Bargiela R."/>
            <person name="Peplies J."/>
            <person name="Huws S.A."/>
            <person name="Newbold C.J."/>
            <person name="Golyshin P.N."/>
            <person name="Simon M.A."/>
            <person name="Lopez G."/>
            <person name="Yakimov M.M."/>
            <person name="Ferrer M."/>
        </authorList>
    </citation>
    <scope>NUCLEOTIDE SEQUENCE</scope>
</reference>
<dbReference type="InterPro" id="IPR050628">
    <property type="entry name" value="SNF2_RAD54_helicase_TF"/>
</dbReference>
<dbReference type="GO" id="GO:0005634">
    <property type="term" value="C:nucleus"/>
    <property type="evidence" value="ECO:0007669"/>
    <property type="project" value="TreeGrafter"/>
</dbReference>
<evidence type="ECO:0000256" key="1">
    <source>
        <dbReference type="ARBA" id="ARBA00022741"/>
    </source>
</evidence>
<dbReference type="InterPro" id="IPR049730">
    <property type="entry name" value="SNF2/RAD54-like_C"/>
</dbReference>
<evidence type="ECO:0000256" key="2">
    <source>
        <dbReference type="ARBA" id="ARBA00022801"/>
    </source>
</evidence>
<keyword evidence="1" id="KW-0547">Nucleotide-binding</keyword>
<organism evidence="5">
    <name type="scientific">gut metagenome</name>
    <dbReference type="NCBI Taxonomy" id="749906"/>
    <lineage>
        <taxon>unclassified sequences</taxon>
        <taxon>metagenomes</taxon>
        <taxon>organismal metagenomes</taxon>
    </lineage>
</organism>
<keyword evidence="2" id="KW-0378">Hydrolase</keyword>
<dbReference type="InterPro" id="IPR027417">
    <property type="entry name" value="P-loop_NTPase"/>
</dbReference>
<dbReference type="Gene3D" id="3.40.50.300">
    <property type="entry name" value="P-loop containing nucleotide triphosphate hydrolases"/>
    <property type="match status" value="1"/>
</dbReference>
<name>J9FHB6_9ZZZZ</name>
<gene>
    <name evidence="5" type="ORF">EVA_18055</name>
</gene>
<proteinExistence type="predicted"/>
<dbReference type="SUPFAM" id="SSF52540">
    <property type="entry name" value="P-loop containing nucleoside triphosphate hydrolases"/>
    <property type="match status" value="1"/>
</dbReference>
<keyword evidence="5" id="KW-0347">Helicase</keyword>
<dbReference type="SMART" id="SM00490">
    <property type="entry name" value="HELICc"/>
    <property type="match status" value="1"/>
</dbReference>
<evidence type="ECO:0000256" key="3">
    <source>
        <dbReference type="ARBA" id="ARBA00022840"/>
    </source>
</evidence>
<dbReference type="EMBL" id="AMCI01006732">
    <property type="protein sequence ID" value="EJW93838.1"/>
    <property type="molecule type" value="Genomic_DNA"/>
</dbReference>
<dbReference type="PANTHER" id="PTHR45626:SF16">
    <property type="entry name" value="ATP-DEPENDENT HELICASE ULS1"/>
    <property type="match status" value="1"/>
</dbReference>
<dbReference type="InterPro" id="IPR001650">
    <property type="entry name" value="Helicase_C-like"/>
</dbReference>
<dbReference type="GO" id="GO:0005737">
    <property type="term" value="C:cytoplasm"/>
    <property type="evidence" value="ECO:0007669"/>
    <property type="project" value="TreeGrafter"/>
</dbReference>
<dbReference type="GO" id="GO:0004386">
    <property type="term" value="F:helicase activity"/>
    <property type="evidence" value="ECO:0007669"/>
    <property type="project" value="UniProtKB-KW"/>
</dbReference>
<dbReference type="PROSITE" id="PS51194">
    <property type="entry name" value="HELICASE_CTER"/>
    <property type="match status" value="1"/>
</dbReference>
<protein>
    <submittedName>
        <fullName evidence="5">Snf2/Rad54 family helicase</fullName>
    </submittedName>
</protein>
<feature type="non-terminal residue" evidence="5">
    <location>
        <position position="1"/>
    </location>
</feature>
<dbReference type="AlphaFoldDB" id="J9FHB6"/>
<dbReference type="GO" id="GO:0005524">
    <property type="term" value="F:ATP binding"/>
    <property type="evidence" value="ECO:0007669"/>
    <property type="project" value="UniProtKB-KW"/>
</dbReference>
<evidence type="ECO:0000313" key="5">
    <source>
        <dbReference type="EMBL" id="EJW93838.1"/>
    </source>
</evidence>
<sequence length="149" mass="17289">IFTQFKEMGDLLSVFLQERLGRAPMFYHGGCTVKQRNAMVERFQNDRTEQVFLLSLKAAGTGLNLTAATHVIHYDLWWNPAVEAQATDRAYRIGQHKNVQVHRLITQNTFEEKINRMIQEKRQLADWTVTSGENWIGKLSNQELHELFG</sequence>
<comment type="caution">
    <text evidence="5">The sequence shown here is derived from an EMBL/GenBank/DDBJ whole genome shotgun (WGS) entry which is preliminary data.</text>
</comment>
<evidence type="ECO:0000259" key="4">
    <source>
        <dbReference type="PROSITE" id="PS51194"/>
    </source>
</evidence>
<dbReference type="PANTHER" id="PTHR45626">
    <property type="entry name" value="TRANSCRIPTION TERMINATION FACTOR 2-RELATED"/>
    <property type="match status" value="1"/>
</dbReference>
<dbReference type="GO" id="GO:0016787">
    <property type="term" value="F:hydrolase activity"/>
    <property type="evidence" value="ECO:0007669"/>
    <property type="project" value="UniProtKB-KW"/>
</dbReference>
<dbReference type="Pfam" id="PF00271">
    <property type="entry name" value="Helicase_C"/>
    <property type="match status" value="1"/>
</dbReference>
<dbReference type="GO" id="GO:0000724">
    <property type="term" value="P:double-strand break repair via homologous recombination"/>
    <property type="evidence" value="ECO:0007669"/>
    <property type="project" value="TreeGrafter"/>
</dbReference>
<accession>J9FHB6</accession>
<keyword evidence="3" id="KW-0067">ATP-binding</keyword>